<evidence type="ECO:0000313" key="14">
    <source>
        <dbReference type="Proteomes" id="UP000000263"/>
    </source>
</evidence>
<dbReference type="HOGENOM" id="CLU_070213_0_0_0"/>
<dbReference type="Gene3D" id="3.40.1160.10">
    <property type="entry name" value="Acetylglutamate kinase-like"/>
    <property type="match status" value="1"/>
</dbReference>
<feature type="binding site" evidence="10">
    <location>
        <position position="225"/>
    </location>
    <ligand>
        <name>ATP</name>
        <dbReference type="ChEBI" id="CHEBI:30616"/>
    </ligand>
</feature>
<dbReference type="Pfam" id="PF00696">
    <property type="entry name" value="AA_kinase"/>
    <property type="match status" value="1"/>
</dbReference>
<evidence type="ECO:0000256" key="5">
    <source>
        <dbReference type="ARBA" id="ARBA00022741"/>
    </source>
</evidence>
<feature type="binding site" evidence="10">
    <location>
        <position position="221"/>
    </location>
    <ligand>
        <name>ATP</name>
        <dbReference type="ChEBI" id="CHEBI:30616"/>
    </ligand>
</feature>
<evidence type="ECO:0000256" key="10">
    <source>
        <dbReference type="PIRSR" id="PIRSR016496-1"/>
    </source>
</evidence>
<feature type="domain" description="Aspartate/glutamate/uridylate kinase" evidence="12">
    <location>
        <begin position="1"/>
        <end position="235"/>
    </location>
</feature>
<dbReference type="Proteomes" id="UP000000263">
    <property type="component" value="Chromosome"/>
</dbReference>
<reference evidence="13 14" key="1">
    <citation type="submission" date="2007-08" db="EMBL/GenBank/DDBJ databases">
        <title>Complete sequence of Roseiflexus castenholzii DSM 13941.</title>
        <authorList>
            <consortium name="US DOE Joint Genome Institute"/>
            <person name="Copeland A."/>
            <person name="Lucas S."/>
            <person name="Lapidus A."/>
            <person name="Barry K."/>
            <person name="Glavina del Rio T."/>
            <person name="Dalin E."/>
            <person name="Tice H."/>
            <person name="Pitluck S."/>
            <person name="Thompson L.S."/>
            <person name="Brettin T."/>
            <person name="Bruce D."/>
            <person name="Detter J.C."/>
            <person name="Han C."/>
            <person name="Tapia R."/>
            <person name="Schmutz J."/>
            <person name="Larimer F."/>
            <person name="Land M."/>
            <person name="Hauser L."/>
            <person name="Kyrpides N."/>
            <person name="Mikhailova N."/>
            <person name="Bryant D.A."/>
            <person name="Hanada S."/>
            <person name="Tsukatani Y."/>
            <person name="Richardson P."/>
        </authorList>
    </citation>
    <scope>NUCLEOTIDE SEQUENCE [LARGE SCALE GENOMIC DNA]</scope>
    <source>
        <strain evidence="14">DSM 13941 / HLO8</strain>
    </source>
</reference>
<evidence type="ECO:0000313" key="13">
    <source>
        <dbReference type="EMBL" id="ABU60091.1"/>
    </source>
</evidence>
<keyword evidence="6 13" id="KW-0418">Kinase</keyword>
<keyword evidence="7 10" id="KW-0067">ATP-binding</keyword>
<evidence type="ECO:0000256" key="4">
    <source>
        <dbReference type="ARBA" id="ARBA00022679"/>
    </source>
</evidence>
<feature type="binding site" evidence="10">
    <location>
        <position position="155"/>
    </location>
    <ligand>
        <name>substrate</name>
    </ligand>
</feature>
<evidence type="ECO:0000256" key="8">
    <source>
        <dbReference type="ARBA" id="ARBA00023229"/>
    </source>
</evidence>
<dbReference type="GO" id="GO:0005524">
    <property type="term" value="F:ATP binding"/>
    <property type="evidence" value="ECO:0007669"/>
    <property type="project" value="UniProtKB-KW"/>
</dbReference>
<dbReference type="GO" id="GO:0004349">
    <property type="term" value="F:glutamate 5-kinase activity"/>
    <property type="evidence" value="ECO:0007669"/>
    <property type="project" value="TreeGrafter"/>
</dbReference>
<feature type="binding site" evidence="10">
    <location>
        <begin position="6"/>
        <end position="10"/>
    </location>
    <ligand>
        <name>ATP</name>
        <dbReference type="ChEBI" id="CHEBI:30616"/>
    </ligand>
</feature>
<dbReference type="InterPro" id="IPR024192">
    <property type="entry name" value="Fosfomycin_R_FomA-type"/>
</dbReference>
<dbReference type="GO" id="GO:0008299">
    <property type="term" value="P:isoprenoid biosynthetic process"/>
    <property type="evidence" value="ECO:0007669"/>
    <property type="project" value="UniProtKB-KW"/>
</dbReference>
<organism evidence="13 14">
    <name type="scientific">Roseiflexus castenholzii (strain DSM 13941 / HLO8)</name>
    <dbReference type="NCBI Taxonomy" id="383372"/>
    <lineage>
        <taxon>Bacteria</taxon>
        <taxon>Bacillati</taxon>
        <taxon>Chloroflexota</taxon>
        <taxon>Chloroflexia</taxon>
        <taxon>Chloroflexales</taxon>
        <taxon>Roseiflexineae</taxon>
        <taxon>Roseiflexaceae</taxon>
        <taxon>Roseiflexus</taxon>
    </lineage>
</organism>
<feature type="binding site" evidence="10">
    <location>
        <position position="52"/>
    </location>
    <ligand>
        <name>ATP</name>
        <dbReference type="ChEBI" id="CHEBI:30616"/>
    </ligand>
</feature>
<feature type="site" description="Transition state stabilizer" evidence="11">
    <location>
        <position position="15"/>
    </location>
</feature>
<dbReference type="OrthoDB" id="160588at2"/>
<dbReference type="GO" id="GO:0102043">
    <property type="term" value="F:isopentenyl phosphate kinase activity"/>
    <property type="evidence" value="ECO:0007669"/>
    <property type="project" value="UniProtKB-EC"/>
</dbReference>
<dbReference type="GO" id="GO:0005829">
    <property type="term" value="C:cytosol"/>
    <property type="evidence" value="ECO:0007669"/>
    <property type="project" value="TreeGrafter"/>
</dbReference>
<dbReference type="KEGG" id="rca:Rcas_4059"/>
<accession>A7NR95</accession>
<feature type="binding site" evidence="10">
    <location>
        <position position="51"/>
    </location>
    <ligand>
        <name>substrate</name>
    </ligand>
</feature>
<sequence>MITFIKWGGSVITDKTQQERADAGTIRRLAGELRQALDAAPDMRIIVGHGSGSFGHVYAQRYGIHRGLAPNADWMGFALTSAAALRLNRIVVDELLAAGVPALALQPSTTLAARGGQLTRWNTDALERALHHRLVPVIHGDVAFDDIQGSAIISTEQLLAHLAALPALQPTRIVLVGESGVYTADPRNNPNAERIARIDHHNVADVLAGTGASHGVDVTGGMRSKVELMWRLVQAIPSLQVYFIGPTPGLLHRALLGDATVEGTVMVAG</sequence>
<evidence type="ECO:0000256" key="1">
    <source>
        <dbReference type="ARBA" id="ARBA00010540"/>
    </source>
</evidence>
<dbReference type="RefSeq" id="WP_012122512.1">
    <property type="nucleotide sequence ID" value="NC_009767.1"/>
</dbReference>
<feature type="binding site" evidence="10">
    <location>
        <position position="56"/>
    </location>
    <ligand>
        <name>substrate</name>
    </ligand>
</feature>
<dbReference type="InterPro" id="IPR036393">
    <property type="entry name" value="AceGlu_kinase-like_sf"/>
</dbReference>
<evidence type="ECO:0000256" key="2">
    <source>
        <dbReference type="ARBA" id="ARBA00012908"/>
    </source>
</evidence>
<dbReference type="NCBIfam" id="NF040647">
    <property type="entry name" value="IPPK_Arch"/>
    <property type="match status" value="1"/>
</dbReference>
<evidence type="ECO:0000256" key="7">
    <source>
        <dbReference type="ARBA" id="ARBA00022840"/>
    </source>
</evidence>
<evidence type="ECO:0000256" key="6">
    <source>
        <dbReference type="ARBA" id="ARBA00022777"/>
    </source>
</evidence>
<gene>
    <name evidence="13" type="ordered locus">Rcas_4059</name>
</gene>
<dbReference type="STRING" id="383372.Rcas_4059"/>
<evidence type="ECO:0000256" key="3">
    <source>
        <dbReference type="ARBA" id="ARBA00017267"/>
    </source>
</evidence>
<evidence type="ECO:0000259" key="12">
    <source>
        <dbReference type="Pfam" id="PF00696"/>
    </source>
</evidence>
<evidence type="ECO:0000256" key="11">
    <source>
        <dbReference type="PIRSR" id="PIRSR016496-2"/>
    </source>
</evidence>
<keyword evidence="8" id="KW-0414">Isoprene biosynthesis</keyword>
<dbReference type="CDD" id="cd04241">
    <property type="entry name" value="AAK_FomA-like"/>
    <property type="match status" value="1"/>
</dbReference>
<keyword evidence="4" id="KW-0808">Transferase</keyword>
<dbReference type="PANTHER" id="PTHR43654">
    <property type="entry name" value="GLUTAMATE 5-KINASE"/>
    <property type="match status" value="1"/>
</dbReference>
<dbReference type="EMBL" id="CP000804">
    <property type="protein sequence ID" value="ABU60091.1"/>
    <property type="molecule type" value="Genomic_DNA"/>
</dbReference>
<comment type="catalytic activity">
    <reaction evidence="9">
        <text>isopentenyl phosphate + ATP = isopentenyl diphosphate + ADP</text>
        <dbReference type="Rhea" id="RHEA:33963"/>
        <dbReference type="ChEBI" id="CHEBI:30616"/>
        <dbReference type="ChEBI" id="CHEBI:65078"/>
        <dbReference type="ChEBI" id="CHEBI:128769"/>
        <dbReference type="ChEBI" id="CHEBI:456216"/>
        <dbReference type="EC" id="2.7.4.26"/>
    </reaction>
</comment>
<keyword evidence="14" id="KW-1185">Reference proteome</keyword>
<dbReference type="InterPro" id="IPR001048">
    <property type="entry name" value="Asp/Glu/Uridylate_kinase"/>
</dbReference>
<dbReference type="EC" id="2.7.4.26" evidence="2"/>
<dbReference type="PIRSF" id="PIRSF016496">
    <property type="entry name" value="Kin_FomA"/>
    <property type="match status" value="1"/>
</dbReference>
<name>A7NR95_ROSCS</name>
<dbReference type="AlphaFoldDB" id="A7NR95"/>
<comment type="similarity">
    <text evidence="1">Belongs to the isopentenyl phosphate kinase family.</text>
</comment>
<dbReference type="SUPFAM" id="SSF53633">
    <property type="entry name" value="Carbamate kinase-like"/>
    <property type="match status" value="1"/>
</dbReference>
<keyword evidence="5 10" id="KW-0547">Nucleotide-binding</keyword>
<dbReference type="PANTHER" id="PTHR43654:SF1">
    <property type="entry name" value="ISOPENTENYL PHOSPHATE KINASE"/>
    <property type="match status" value="1"/>
</dbReference>
<evidence type="ECO:0000256" key="9">
    <source>
        <dbReference type="ARBA" id="ARBA00049063"/>
    </source>
</evidence>
<protein>
    <recommendedName>
        <fullName evidence="3">Isopentenyl phosphate kinase</fullName>
        <ecNumber evidence="2">2.7.4.26</ecNumber>
    </recommendedName>
</protein>
<proteinExistence type="inferred from homology"/>
<dbReference type="eggNOG" id="COG1608">
    <property type="taxonomic scope" value="Bacteria"/>
</dbReference>